<keyword evidence="3" id="KW-1185">Reference proteome</keyword>
<sequence length="241" mass="25840">MSRASTRTIAALLFASSLASAGNARAPAPKAEAIVAAAKLATGGAAWDKLQGCIEEGTHDDGAVSYRTRFSLRDYGMRIDSERSGQQRSMGFNGKVRWQSTADGKVDIVSDPAAIKEATLTNYLSINGFFFPDRFPATFKYLRSAEEGGKSFDVVEISPKGGRALEVWFNGRSHLIGRVVDTYGSPAVRVEASDYRKVDGLTVAYKLEVFTPDGAVADRGVLTSFHCGAIDSSIFEPPAAK</sequence>
<comment type="caution">
    <text evidence="2">The sequence shown here is derived from an EMBL/GenBank/DDBJ whole genome shotgun (WGS) entry which is preliminary data.</text>
</comment>
<evidence type="ECO:0000313" key="2">
    <source>
        <dbReference type="EMBL" id="MBB6226809.1"/>
    </source>
</evidence>
<feature type="chain" id="PRO_5032612829" description="Outer membrane lipoprotein carrier protein LolA" evidence="1">
    <location>
        <begin position="22"/>
        <end position="241"/>
    </location>
</feature>
<keyword evidence="1" id="KW-0732">Signal</keyword>
<evidence type="ECO:0000256" key="1">
    <source>
        <dbReference type="SAM" id="SignalP"/>
    </source>
</evidence>
<organism evidence="2 3">
    <name type="scientific">Polymorphobacter multimanifer</name>
    <dbReference type="NCBI Taxonomy" id="1070431"/>
    <lineage>
        <taxon>Bacteria</taxon>
        <taxon>Pseudomonadati</taxon>
        <taxon>Pseudomonadota</taxon>
        <taxon>Alphaproteobacteria</taxon>
        <taxon>Sphingomonadales</taxon>
        <taxon>Sphingosinicellaceae</taxon>
        <taxon>Polymorphobacter</taxon>
    </lineage>
</organism>
<dbReference type="Proteomes" id="UP000538147">
    <property type="component" value="Unassembled WGS sequence"/>
</dbReference>
<protein>
    <recommendedName>
        <fullName evidence="4">Outer membrane lipoprotein carrier protein LolA</fullName>
    </recommendedName>
</protein>
<name>A0A841L1Y2_9SPHN</name>
<dbReference type="RefSeq" id="WP_184196237.1">
    <property type="nucleotide sequence ID" value="NZ_BMOX01000001.1"/>
</dbReference>
<reference evidence="2 3" key="1">
    <citation type="submission" date="2020-08" db="EMBL/GenBank/DDBJ databases">
        <title>Genomic Encyclopedia of Type Strains, Phase IV (KMG-IV): sequencing the most valuable type-strain genomes for metagenomic binning, comparative biology and taxonomic classification.</title>
        <authorList>
            <person name="Goeker M."/>
        </authorList>
    </citation>
    <scope>NUCLEOTIDE SEQUENCE [LARGE SCALE GENOMIC DNA]</scope>
    <source>
        <strain evidence="2 3">DSM 102189</strain>
    </source>
</reference>
<dbReference type="AlphaFoldDB" id="A0A841L1Y2"/>
<evidence type="ECO:0000313" key="3">
    <source>
        <dbReference type="Proteomes" id="UP000538147"/>
    </source>
</evidence>
<dbReference type="EMBL" id="JACIIV010000006">
    <property type="protein sequence ID" value="MBB6226809.1"/>
    <property type="molecule type" value="Genomic_DNA"/>
</dbReference>
<gene>
    <name evidence="2" type="ORF">FHS79_000971</name>
</gene>
<proteinExistence type="predicted"/>
<feature type="signal peptide" evidence="1">
    <location>
        <begin position="1"/>
        <end position="21"/>
    </location>
</feature>
<evidence type="ECO:0008006" key="4">
    <source>
        <dbReference type="Google" id="ProtNLM"/>
    </source>
</evidence>
<accession>A0A841L1Y2</accession>